<dbReference type="AlphaFoldDB" id="A0A7T7XM36"/>
<name>A0A7T7XM36_9SPIR</name>
<dbReference type="Proteomes" id="UP000595917">
    <property type="component" value="Chromosome"/>
</dbReference>
<keyword evidence="1" id="KW-0732">Signal</keyword>
<evidence type="ECO:0000259" key="2">
    <source>
        <dbReference type="Pfam" id="PF13349"/>
    </source>
</evidence>
<evidence type="ECO:0000256" key="1">
    <source>
        <dbReference type="SAM" id="SignalP"/>
    </source>
</evidence>
<evidence type="ECO:0000313" key="3">
    <source>
        <dbReference type="EMBL" id="QQO08816.1"/>
    </source>
</evidence>
<dbReference type="Pfam" id="PF13349">
    <property type="entry name" value="DUF4097"/>
    <property type="match status" value="2"/>
</dbReference>
<dbReference type="RefSeq" id="WP_215626122.1">
    <property type="nucleotide sequence ID" value="NZ_CP067089.2"/>
</dbReference>
<feature type="chain" id="PRO_5031331923" evidence="1">
    <location>
        <begin position="23"/>
        <end position="325"/>
    </location>
</feature>
<evidence type="ECO:0000313" key="4">
    <source>
        <dbReference type="Proteomes" id="UP000595917"/>
    </source>
</evidence>
<accession>A0A7T7XM36</accession>
<dbReference type="PANTHER" id="PTHR34094:SF1">
    <property type="entry name" value="PROTEIN FAM185A"/>
    <property type="match status" value="1"/>
</dbReference>
<protein>
    <submittedName>
        <fullName evidence="3">DUF4097 family beta strand repeat protein</fullName>
    </submittedName>
</protein>
<keyword evidence="4" id="KW-1185">Reference proteome</keyword>
<feature type="domain" description="DUF4097" evidence="2">
    <location>
        <begin position="209"/>
        <end position="322"/>
    </location>
</feature>
<dbReference type="Gene3D" id="2.160.20.120">
    <property type="match status" value="1"/>
</dbReference>
<feature type="signal peptide" evidence="1">
    <location>
        <begin position="1"/>
        <end position="22"/>
    </location>
</feature>
<feature type="domain" description="DUF4097" evidence="2">
    <location>
        <begin position="95"/>
        <end position="201"/>
    </location>
</feature>
<gene>
    <name evidence="3" type="ORF">JFL75_18085</name>
</gene>
<organism evidence="3 4">
    <name type="scientific">Breznakiella homolactica</name>
    <dbReference type="NCBI Taxonomy" id="2798577"/>
    <lineage>
        <taxon>Bacteria</taxon>
        <taxon>Pseudomonadati</taxon>
        <taxon>Spirochaetota</taxon>
        <taxon>Spirochaetia</taxon>
        <taxon>Spirochaetales</taxon>
        <taxon>Breznakiellaceae</taxon>
        <taxon>Breznakiella</taxon>
    </lineage>
</organism>
<dbReference type="KEGG" id="bhc:JFL75_18085"/>
<proteinExistence type="predicted"/>
<sequence>MKVKFFSFFLILFAVCVLPLFCGGASEPVLVNTETIDPARAGSVSVVYGADDIELFQGDGEALIVKEYMSKDSPDYYARVNSGTPDITIEQGRRPLGSFRSRIEVTLPRSYTGELRIRSQSGSIRSGAVLGLSTIRLETSSGKIQIDEARAGSLEITSSSGGISAGNLSANTITISSSSGKIRCDTAAGTFRAETQSGSLSFGNLRGAVSLETSSGVVQVDSLEGSFTARSSSGAIRCAVSKPLGNIGMETSSGKIQLSLPETTAFQFNAETSSGAIQTPFSDKLAVPFNDRKSAQGFINGAENSGGTFSVNIKTSSGSITVGWL</sequence>
<dbReference type="InterPro" id="IPR025164">
    <property type="entry name" value="Toastrack_DUF4097"/>
</dbReference>
<reference evidence="3" key="1">
    <citation type="submission" date="2021-01" db="EMBL/GenBank/DDBJ databases">
        <title>Description of Breznakiella homolactica.</title>
        <authorList>
            <person name="Song Y."/>
            <person name="Brune A."/>
        </authorList>
    </citation>
    <scope>NUCLEOTIDE SEQUENCE</scope>
    <source>
        <strain evidence="3">RmG30</strain>
    </source>
</reference>
<dbReference type="PANTHER" id="PTHR34094">
    <property type="match status" value="1"/>
</dbReference>
<dbReference type="EMBL" id="CP067089">
    <property type="protein sequence ID" value="QQO08816.1"/>
    <property type="molecule type" value="Genomic_DNA"/>
</dbReference>